<keyword evidence="2" id="KW-1185">Reference proteome</keyword>
<evidence type="ECO:0000313" key="1">
    <source>
        <dbReference type="EMBL" id="AIO70884.1"/>
    </source>
</evidence>
<dbReference type="InterPro" id="IPR026349">
    <property type="entry name" value="CHP04255"/>
</dbReference>
<proteinExistence type="predicted"/>
<organism evidence="1 2">
    <name type="scientific">Burkholderia oklahomensis</name>
    <dbReference type="NCBI Taxonomy" id="342113"/>
    <lineage>
        <taxon>Bacteria</taxon>
        <taxon>Pseudomonadati</taxon>
        <taxon>Pseudomonadota</taxon>
        <taxon>Betaproteobacteria</taxon>
        <taxon>Burkholderiales</taxon>
        <taxon>Burkholderiaceae</taxon>
        <taxon>Burkholderia</taxon>
        <taxon>pseudomallei group</taxon>
    </lineage>
</organism>
<dbReference type="KEGG" id="bok:DM82_6231"/>
<dbReference type="EMBL" id="CP008727">
    <property type="protein sequence ID" value="AIO70884.1"/>
    <property type="molecule type" value="Genomic_DNA"/>
</dbReference>
<dbReference type="Proteomes" id="UP000029424">
    <property type="component" value="Chromosome 2"/>
</dbReference>
<reference evidence="1 2" key="1">
    <citation type="submission" date="2014-06" db="EMBL/GenBank/DDBJ databases">
        <authorList>
            <person name="Bishop-Lilly K.A."/>
            <person name="Broomall S.M."/>
            <person name="Chain P.S."/>
            <person name="Chertkov O."/>
            <person name="Coyne S.R."/>
            <person name="Daligault H.E."/>
            <person name="Davenport K.W."/>
            <person name="Erkkila T."/>
            <person name="Frey K.G."/>
            <person name="Gibbons H.S."/>
            <person name="Gu W."/>
            <person name="Jaissle J."/>
            <person name="Johnson S.L."/>
            <person name="Koroleva G.I."/>
            <person name="Ladner J.T."/>
            <person name="Lo C.-C."/>
            <person name="Minogue T.D."/>
            <person name="Munk C."/>
            <person name="Palacios G.F."/>
            <person name="Redden C.L."/>
            <person name="Rosenzweig C.N."/>
            <person name="Scholz M.B."/>
            <person name="Teshima H."/>
            <person name="Xu Y."/>
        </authorList>
    </citation>
    <scope>NUCLEOTIDE SEQUENCE [LARGE SCALE GENOMIC DNA]</scope>
    <source>
        <strain evidence="1 2">EO147</strain>
    </source>
</reference>
<accession>A0AAI8BF77</accession>
<protein>
    <recommendedName>
        <fullName evidence="3">TIGR04255 family protein</fullName>
    </recommendedName>
</protein>
<name>A0AAI8BF77_9BURK</name>
<dbReference type="AlphaFoldDB" id="A0AAI8BF77"/>
<dbReference type="NCBIfam" id="TIGR04255">
    <property type="entry name" value="sporadTIGR04255"/>
    <property type="match status" value="1"/>
</dbReference>
<evidence type="ECO:0000313" key="2">
    <source>
        <dbReference type="Proteomes" id="UP000029424"/>
    </source>
</evidence>
<gene>
    <name evidence="1" type="ORF">DM82_6231</name>
</gene>
<evidence type="ECO:0008006" key="3">
    <source>
        <dbReference type="Google" id="ProtNLM"/>
    </source>
</evidence>
<sequence>MYEEVCYRKSFLKQVIAKVDFASPLKQLDDGVPPNLLNAIVHHFAIVEPPADMLSHEVSFDNAGVRTKQITSKQRSFFAIDRSRQLVLAAQAMFINYTSYSTYEETKAQFVAAIDAISASFPEAKVARFGLRYINEITVPLDDPTQWETYIDDRLLGSRSFFGDHDPLTRSVSITELGYDEIGLRFQYGIPNPDYPAVVRRPLFILDFDASVSQAHDLRDVAGYMDAAHGRIQELYERSIKESLREQMDVRRVQQ</sequence>
<dbReference type="RefSeq" id="WP_010110426.1">
    <property type="nucleotide sequence ID" value="NZ_CP008727.1"/>
</dbReference>